<name>E3KC91_PUCGT</name>
<organism evidence="7 8">
    <name type="scientific">Puccinia graminis f. sp. tritici (strain CRL 75-36-700-3 / race SCCL)</name>
    <name type="common">Black stem rust fungus</name>
    <dbReference type="NCBI Taxonomy" id="418459"/>
    <lineage>
        <taxon>Eukaryota</taxon>
        <taxon>Fungi</taxon>
        <taxon>Dikarya</taxon>
        <taxon>Basidiomycota</taxon>
        <taxon>Pucciniomycotina</taxon>
        <taxon>Pucciniomycetes</taxon>
        <taxon>Pucciniales</taxon>
        <taxon>Pucciniaceae</taxon>
        <taxon>Puccinia</taxon>
    </lineage>
</organism>
<keyword evidence="3" id="KW-0808">Transferase</keyword>
<dbReference type="AlphaFoldDB" id="E3KC91"/>
<comment type="catalytic activity">
    <reaction evidence="1">
        <text>S-ubiquitinyl-[E2 ubiquitin-conjugating enzyme]-L-cysteine + [acceptor protein]-L-lysine = [E2 ubiquitin-conjugating enzyme]-L-cysteine + N(6)-ubiquitinyl-[acceptor protein]-L-lysine.</text>
        <dbReference type="EC" id="2.3.2.26"/>
    </reaction>
</comment>
<evidence type="ECO:0000256" key="3">
    <source>
        <dbReference type="ARBA" id="ARBA00022679"/>
    </source>
</evidence>
<accession>E3KC91</accession>
<dbReference type="InterPro" id="IPR000569">
    <property type="entry name" value="HECT_dom"/>
</dbReference>
<dbReference type="InterPro" id="IPR044611">
    <property type="entry name" value="E3A/B/C-like"/>
</dbReference>
<dbReference type="PANTHER" id="PTHR45700:SF2">
    <property type="entry name" value="UBIQUITIN-PROTEIN LIGASE E3C"/>
    <property type="match status" value="1"/>
</dbReference>
<dbReference type="STRING" id="418459.E3KC91"/>
<keyword evidence="4 5" id="KW-0833">Ubl conjugation pathway</keyword>
<feature type="active site" description="Glycyl thioester intermediate" evidence="5">
    <location>
        <position position="60"/>
    </location>
</feature>
<dbReference type="PANTHER" id="PTHR45700">
    <property type="entry name" value="UBIQUITIN-PROTEIN LIGASE E3C"/>
    <property type="match status" value="1"/>
</dbReference>
<dbReference type="OrthoDB" id="8068875at2759"/>
<keyword evidence="7" id="KW-0436">Ligase</keyword>
<reference key="1">
    <citation type="submission" date="2007-01" db="EMBL/GenBank/DDBJ databases">
        <title>The Genome Sequence of Puccinia graminis f. sp. tritici Strain CRL 75-36-700-3.</title>
        <authorList>
            <consortium name="The Broad Institute Genome Sequencing Platform"/>
            <person name="Birren B."/>
            <person name="Lander E."/>
            <person name="Galagan J."/>
            <person name="Nusbaum C."/>
            <person name="Devon K."/>
            <person name="Cuomo C."/>
            <person name="Jaffe D."/>
            <person name="Butler J."/>
            <person name="Alvarez P."/>
            <person name="Gnerre S."/>
            <person name="Grabherr M."/>
            <person name="Mauceli E."/>
            <person name="Brockman W."/>
            <person name="Young S."/>
            <person name="LaButti K."/>
            <person name="Sykes S."/>
            <person name="DeCaprio D."/>
            <person name="Crawford M."/>
            <person name="Koehrsen M."/>
            <person name="Engels R."/>
            <person name="Montgomery P."/>
            <person name="Pearson M."/>
            <person name="Howarth C."/>
            <person name="Larson L."/>
            <person name="White J."/>
            <person name="Zeng Q."/>
            <person name="Kodira C."/>
            <person name="Yandava C."/>
            <person name="Alvarado L."/>
            <person name="O'Leary S."/>
            <person name="Szabo L."/>
            <person name="Dean R."/>
            <person name="Schein J."/>
        </authorList>
    </citation>
    <scope>NUCLEOTIDE SEQUENCE</scope>
    <source>
        <strain>CRL 75-36-700-3</strain>
    </source>
</reference>
<gene>
    <name evidence="7" type="ORF">PGTG_08098</name>
</gene>
<dbReference type="EC" id="2.3.2.26" evidence="2"/>
<evidence type="ECO:0000313" key="7">
    <source>
        <dbReference type="EMBL" id="EFP81849.1"/>
    </source>
</evidence>
<dbReference type="InterPro" id="IPR035983">
    <property type="entry name" value="Hect_E3_ubiquitin_ligase"/>
</dbReference>
<reference evidence="8" key="2">
    <citation type="journal article" date="2011" name="Proc. Natl. Acad. Sci. U.S.A.">
        <title>Obligate biotrophy features unraveled by the genomic analysis of rust fungi.</title>
        <authorList>
            <person name="Duplessis S."/>
            <person name="Cuomo C.A."/>
            <person name="Lin Y.-C."/>
            <person name="Aerts A."/>
            <person name="Tisserant E."/>
            <person name="Veneault-Fourrey C."/>
            <person name="Joly D.L."/>
            <person name="Hacquard S."/>
            <person name="Amselem J."/>
            <person name="Cantarel B.L."/>
            <person name="Chiu R."/>
            <person name="Coutinho P.M."/>
            <person name="Feau N."/>
            <person name="Field M."/>
            <person name="Frey P."/>
            <person name="Gelhaye E."/>
            <person name="Goldberg J."/>
            <person name="Grabherr M.G."/>
            <person name="Kodira C.D."/>
            <person name="Kohler A."/>
            <person name="Kuees U."/>
            <person name="Lindquist E.A."/>
            <person name="Lucas S.M."/>
            <person name="Mago R."/>
            <person name="Mauceli E."/>
            <person name="Morin E."/>
            <person name="Murat C."/>
            <person name="Pangilinan J.L."/>
            <person name="Park R."/>
            <person name="Pearson M."/>
            <person name="Quesneville H."/>
            <person name="Rouhier N."/>
            <person name="Sakthikumar S."/>
            <person name="Salamov A.A."/>
            <person name="Schmutz J."/>
            <person name="Selles B."/>
            <person name="Shapiro H."/>
            <person name="Tanguay P."/>
            <person name="Tuskan G.A."/>
            <person name="Henrissat B."/>
            <person name="Van de Peer Y."/>
            <person name="Rouze P."/>
            <person name="Ellis J.G."/>
            <person name="Dodds P.N."/>
            <person name="Schein J.E."/>
            <person name="Zhong S."/>
            <person name="Hamelin R.C."/>
            <person name="Grigoriev I.V."/>
            <person name="Szabo L.J."/>
            <person name="Martin F."/>
        </authorList>
    </citation>
    <scope>NUCLEOTIDE SEQUENCE [LARGE SCALE GENOMIC DNA]</scope>
    <source>
        <strain evidence="8">CRL 75-36-700-3 / race SCCL</strain>
    </source>
</reference>
<dbReference type="Proteomes" id="UP000008783">
    <property type="component" value="Unassembled WGS sequence"/>
</dbReference>
<evidence type="ECO:0000256" key="4">
    <source>
        <dbReference type="ARBA" id="ARBA00022786"/>
    </source>
</evidence>
<proteinExistence type="predicted"/>
<dbReference type="OMA" id="FRWHELE"/>
<evidence type="ECO:0000259" key="6">
    <source>
        <dbReference type="PROSITE" id="PS50237"/>
    </source>
</evidence>
<feature type="domain" description="HECT" evidence="6">
    <location>
        <begin position="1"/>
        <end position="92"/>
    </location>
</feature>
<keyword evidence="8" id="KW-1185">Reference proteome</keyword>
<dbReference type="SUPFAM" id="SSF56204">
    <property type="entry name" value="Hect, E3 ligase catalytic domain"/>
    <property type="match status" value="1"/>
</dbReference>
<dbReference type="InParanoid" id="E3KC91"/>
<sequence>MCPVLWKVLREFDDLTKQKLLRFVTSCARPPLLGFKELWPSFVIPSSRVDCSRLPSASTCVNLLKLPKYQTKAELQEKVLYAINAGAGFRLLSGWKETLPAGHLILLALVEEQSKQLFKKEQKLFP</sequence>
<dbReference type="VEuPathDB" id="FungiDB:PGTG_08098"/>
<dbReference type="Pfam" id="PF00632">
    <property type="entry name" value="HECT"/>
    <property type="match status" value="1"/>
</dbReference>
<dbReference type="GO" id="GO:0000209">
    <property type="term" value="P:protein polyubiquitination"/>
    <property type="evidence" value="ECO:0007669"/>
    <property type="project" value="InterPro"/>
</dbReference>
<dbReference type="Gene3D" id="3.30.2410.10">
    <property type="entry name" value="Hect, E3 ligase catalytic domain"/>
    <property type="match status" value="1"/>
</dbReference>
<dbReference type="RefSeq" id="XP_003326268.1">
    <property type="nucleotide sequence ID" value="XM_003326220.1"/>
</dbReference>
<evidence type="ECO:0000256" key="5">
    <source>
        <dbReference type="PROSITE-ProRule" id="PRU00104"/>
    </source>
</evidence>
<evidence type="ECO:0000256" key="1">
    <source>
        <dbReference type="ARBA" id="ARBA00000885"/>
    </source>
</evidence>
<dbReference type="HOGENOM" id="CLU_1982648_0_0_1"/>
<dbReference type="GO" id="GO:0016874">
    <property type="term" value="F:ligase activity"/>
    <property type="evidence" value="ECO:0007669"/>
    <property type="project" value="UniProtKB-KW"/>
</dbReference>
<dbReference type="KEGG" id="pgr:PGTG_08098"/>
<dbReference type="EMBL" id="DS178280">
    <property type="protein sequence ID" value="EFP81849.1"/>
    <property type="molecule type" value="Genomic_DNA"/>
</dbReference>
<dbReference type="GO" id="GO:0061630">
    <property type="term" value="F:ubiquitin protein ligase activity"/>
    <property type="evidence" value="ECO:0007669"/>
    <property type="project" value="UniProtKB-EC"/>
</dbReference>
<evidence type="ECO:0000313" key="8">
    <source>
        <dbReference type="Proteomes" id="UP000008783"/>
    </source>
</evidence>
<dbReference type="eggNOG" id="KOG0942">
    <property type="taxonomic scope" value="Eukaryota"/>
</dbReference>
<dbReference type="PROSITE" id="PS50237">
    <property type="entry name" value="HECT"/>
    <property type="match status" value="1"/>
</dbReference>
<dbReference type="GeneID" id="10533886"/>
<protein>
    <recommendedName>
        <fullName evidence="2">HECT-type E3 ubiquitin transferase</fullName>
        <ecNumber evidence="2">2.3.2.26</ecNumber>
    </recommendedName>
</protein>
<evidence type="ECO:0000256" key="2">
    <source>
        <dbReference type="ARBA" id="ARBA00012485"/>
    </source>
</evidence>